<dbReference type="InterPro" id="IPR035979">
    <property type="entry name" value="RBD_domain_sf"/>
</dbReference>
<evidence type="ECO:0000313" key="4">
    <source>
        <dbReference type="Proteomes" id="UP000657918"/>
    </source>
</evidence>
<organism evidence="3 4">
    <name type="scientific">Salix dunnii</name>
    <dbReference type="NCBI Taxonomy" id="1413687"/>
    <lineage>
        <taxon>Eukaryota</taxon>
        <taxon>Viridiplantae</taxon>
        <taxon>Streptophyta</taxon>
        <taxon>Embryophyta</taxon>
        <taxon>Tracheophyta</taxon>
        <taxon>Spermatophyta</taxon>
        <taxon>Magnoliopsida</taxon>
        <taxon>eudicotyledons</taxon>
        <taxon>Gunneridae</taxon>
        <taxon>Pentapetalae</taxon>
        <taxon>rosids</taxon>
        <taxon>fabids</taxon>
        <taxon>Malpighiales</taxon>
        <taxon>Salicaceae</taxon>
        <taxon>Saliceae</taxon>
        <taxon>Salix</taxon>
    </lineage>
</organism>
<reference evidence="3 4" key="1">
    <citation type="submission" date="2020-10" db="EMBL/GenBank/DDBJ databases">
        <title>Plant Genome Project.</title>
        <authorList>
            <person name="Zhang R.-G."/>
        </authorList>
    </citation>
    <scope>NUCLEOTIDE SEQUENCE [LARGE SCALE GENOMIC DNA]</scope>
    <source>
        <strain evidence="3">FAFU-HL-1</strain>
        <tissue evidence="3">Leaf</tissue>
    </source>
</reference>
<dbReference type="InterPro" id="IPR000504">
    <property type="entry name" value="RRM_dom"/>
</dbReference>
<gene>
    <name evidence="3" type="ORF">SADUNF_Sadunf19G0080900</name>
</gene>
<keyword evidence="1" id="KW-0694">RNA-binding</keyword>
<name>A0A835J646_9ROSI</name>
<evidence type="ECO:0000313" key="3">
    <source>
        <dbReference type="EMBL" id="KAF9661555.1"/>
    </source>
</evidence>
<evidence type="ECO:0000256" key="1">
    <source>
        <dbReference type="PROSITE-ProRule" id="PRU00176"/>
    </source>
</evidence>
<dbReference type="Pfam" id="PF00076">
    <property type="entry name" value="RRM_1"/>
    <property type="match status" value="1"/>
</dbReference>
<dbReference type="Gene3D" id="3.30.70.330">
    <property type="match status" value="1"/>
</dbReference>
<dbReference type="InterPro" id="IPR012677">
    <property type="entry name" value="Nucleotide-bd_a/b_plait_sf"/>
</dbReference>
<dbReference type="GO" id="GO:0003723">
    <property type="term" value="F:RNA binding"/>
    <property type="evidence" value="ECO:0007669"/>
    <property type="project" value="UniProtKB-UniRule"/>
</dbReference>
<dbReference type="EMBL" id="JADGMS010000019">
    <property type="protein sequence ID" value="KAF9661555.1"/>
    <property type="molecule type" value="Genomic_DNA"/>
</dbReference>
<evidence type="ECO:0000259" key="2">
    <source>
        <dbReference type="PROSITE" id="PS50102"/>
    </source>
</evidence>
<protein>
    <recommendedName>
        <fullName evidence="2">RRM domain-containing protein</fullName>
    </recommendedName>
</protein>
<dbReference type="Proteomes" id="UP000657918">
    <property type="component" value="Unassembled WGS sequence"/>
</dbReference>
<comment type="caution">
    <text evidence="3">The sequence shown here is derived from an EMBL/GenBank/DDBJ whole genome shotgun (WGS) entry which is preliminary data.</text>
</comment>
<dbReference type="AlphaFoldDB" id="A0A835J646"/>
<feature type="domain" description="RRM" evidence="2">
    <location>
        <begin position="1"/>
        <end position="59"/>
    </location>
</feature>
<sequence length="86" mass="9872">MINPIKDNHKNSITSAVMMRDADEKSKCFEFVNFKKAEDANEVVKTLNGKEIDVKYNISYIITRDRFAELDSPVVDSCSCCKIEYN</sequence>
<accession>A0A835J646</accession>
<proteinExistence type="predicted"/>
<keyword evidence="4" id="KW-1185">Reference proteome</keyword>
<dbReference type="OrthoDB" id="1436297at2759"/>
<dbReference type="PROSITE" id="PS50102">
    <property type="entry name" value="RRM"/>
    <property type="match status" value="1"/>
</dbReference>
<dbReference type="SUPFAM" id="SSF54928">
    <property type="entry name" value="RNA-binding domain, RBD"/>
    <property type="match status" value="1"/>
</dbReference>